<evidence type="ECO:0000256" key="1">
    <source>
        <dbReference type="SAM" id="MobiDB-lite"/>
    </source>
</evidence>
<dbReference type="EMBL" id="BAWF01000051">
    <property type="protein sequence ID" value="GAF48242.1"/>
    <property type="molecule type" value="Genomic_DNA"/>
</dbReference>
<feature type="compositionally biased region" description="Gly residues" evidence="1">
    <location>
        <begin position="585"/>
        <end position="594"/>
    </location>
</feature>
<comment type="caution">
    <text evidence="2">The sequence shown here is derived from an EMBL/GenBank/DDBJ whole genome shotgun (WGS) entry which is preliminary data.</text>
</comment>
<gene>
    <name evidence="2" type="ORF">RW1_051_00060</name>
</gene>
<dbReference type="OrthoDB" id="3983694at2"/>
<name>X0Q9I3_RHOWR</name>
<dbReference type="RefSeq" id="WP_156046697.1">
    <property type="nucleotide sequence ID" value="NZ_BAWF01000051.1"/>
</dbReference>
<protein>
    <submittedName>
        <fullName evidence="2">Uncharacterized protein</fullName>
    </submittedName>
</protein>
<keyword evidence="3" id="KW-1185">Reference proteome</keyword>
<reference evidence="2 3" key="1">
    <citation type="submission" date="2014-02" db="EMBL/GenBank/DDBJ databases">
        <title>Whole genome shotgun sequence of Rhodococcus wratislaviensis NBRC 100605.</title>
        <authorList>
            <person name="Hosoyama A."/>
            <person name="Tsuchikane K."/>
            <person name="Yoshida I."/>
            <person name="Ohji S."/>
            <person name="Ichikawa N."/>
            <person name="Yamazoe A."/>
            <person name="Fujita N."/>
        </authorList>
    </citation>
    <scope>NUCLEOTIDE SEQUENCE [LARGE SCALE GENOMIC DNA]</scope>
    <source>
        <strain evidence="2 3">NBRC 100605</strain>
    </source>
</reference>
<feature type="region of interest" description="Disordered" evidence="1">
    <location>
        <begin position="565"/>
        <end position="598"/>
    </location>
</feature>
<evidence type="ECO:0000313" key="2">
    <source>
        <dbReference type="EMBL" id="GAF48242.1"/>
    </source>
</evidence>
<organism evidence="2 3">
    <name type="scientific">Rhodococcus wratislaviensis NBRC 100605</name>
    <dbReference type="NCBI Taxonomy" id="1219028"/>
    <lineage>
        <taxon>Bacteria</taxon>
        <taxon>Bacillati</taxon>
        <taxon>Actinomycetota</taxon>
        <taxon>Actinomycetes</taxon>
        <taxon>Mycobacteriales</taxon>
        <taxon>Nocardiaceae</taxon>
        <taxon>Rhodococcus</taxon>
    </lineage>
</organism>
<accession>X0Q9I3</accession>
<dbReference type="AlphaFoldDB" id="X0Q9I3"/>
<dbReference type="SUPFAM" id="SSF69322">
    <property type="entry name" value="Tricorn protease domain 2"/>
    <property type="match status" value="1"/>
</dbReference>
<dbReference type="Proteomes" id="UP000019491">
    <property type="component" value="Unassembled WGS sequence"/>
</dbReference>
<proteinExistence type="predicted"/>
<evidence type="ECO:0000313" key="3">
    <source>
        <dbReference type="Proteomes" id="UP000019491"/>
    </source>
</evidence>
<sequence length="790" mass="83372">MSASAGHRRTCGCATCTIGPFTRNNYWHSKFMLLRDFTDEQTYVREKIRHHNQRLHGSGVVCGLEVEQHPTTGCRDRFVRLTPGTAIDCCGNEILVVSETDIELATLPAVAAMDPKDEKPHDVAICLRYHECGSEPVPVLYDECGCDDNRCLPNRILESFQIDAVVDPPSNPATWNGPRLVRDKGFPFEDAWLLLPLPKGRLAVADGAFIHLVDTATGTTTADRDLGGKVYGLDRTAGGSIYATHDNGKGGLFVTVLDPDDLDETNQETVTGTAPATTAVTQDGRLLILQSGTLAVYGTGLETGPPPLLATVTVKDRSLLAVHPSLPDIAYVAADKASADEPKRVDAVDLDAPTVSELATLAARPTALVATTVGTTPYLFAGTVDGTTTAVDLTAGTIGTSPMAAAPADLAGAPWAYAIATSGGQSLLQPIFLPGVTDGRSDAAGPAHSFAGDARAVAVSADGRLVFVAYAGVGDDPGGVAVFHVEGGSCRDDWDALHDCTTCDDPDCLTVATIHGYRPGFTVIDVADPPTDPNADLEAGIARIDNLAGRVRLRSTEALQSANDCLMSGGTTGGGSGPPGPPGPAGVGEQGPAGPGLEEGLTQIAAISWEHAEEFPIRRNVIVPEGDSAYGVIIEFTREVRVGPIDSVHVFTVEAPNPFAPEEAFTLGFRCRCPVAGTVYAVGDMKYNGDVISEVTVDMAATKSKAIAFVFESRFIDEVVRGWVDGAFVERGGLDLGVRLHGEFVIDENERAIDAEFTRAKFRTGDRPQGSDFGIQGGLFQSWFEPNSVE</sequence>